<reference evidence="1" key="1">
    <citation type="journal article" date="2021" name="Environ. Microbiol.">
        <title>Gene family expansions and transcriptome signatures uncover fungal adaptations to wood decay.</title>
        <authorList>
            <person name="Hage H."/>
            <person name="Miyauchi S."/>
            <person name="Viragh M."/>
            <person name="Drula E."/>
            <person name="Min B."/>
            <person name="Chaduli D."/>
            <person name="Navarro D."/>
            <person name="Favel A."/>
            <person name="Norest M."/>
            <person name="Lesage-Meessen L."/>
            <person name="Balint B."/>
            <person name="Merenyi Z."/>
            <person name="de Eugenio L."/>
            <person name="Morin E."/>
            <person name="Martinez A.T."/>
            <person name="Baldrian P."/>
            <person name="Stursova M."/>
            <person name="Martinez M.J."/>
            <person name="Novotny C."/>
            <person name="Magnuson J.K."/>
            <person name="Spatafora J.W."/>
            <person name="Maurice S."/>
            <person name="Pangilinan J."/>
            <person name="Andreopoulos W."/>
            <person name="LaButti K."/>
            <person name="Hundley H."/>
            <person name="Na H."/>
            <person name="Kuo A."/>
            <person name="Barry K."/>
            <person name="Lipzen A."/>
            <person name="Henrissat B."/>
            <person name="Riley R."/>
            <person name="Ahrendt S."/>
            <person name="Nagy L.G."/>
            <person name="Grigoriev I.V."/>
            <person name="Martin F."/>
            <person name="Rosso M.N."/>
        </authorList>
    </citation>
    <scope>NUCLEOTIDE SEQUENCE</scope>
    <source>
        <strain evidence="1">CBS 384.51</strain>
    </source>
</reference>
<feature type="non-terminal residue" evidence="1">
    <location>
        <position position="1"/>
    </location>
</feature>
<comment type="caution">
    <text evidence="1">The sequence shown here is derived from an EMBL/GenBank/DDBJ whole genome shotgun (WGS) entry which is preliminary data.</text>
</comment>
<proteinExistence type="predicted"/>
<sequence length="384" mass="45105">LFSSFRRVTPRVPFWQLAAHRIPTLWSLYRGLLKTAESDEIRRQVGIKFRQYRSLTSPAQTKEQLLKAERLLKLCNQAQGGDARSKAFVNRYSRLLAGRRENERWERAGDNALREIERLRKRPIITGYFRPTLYHRALPRLKPQPAHISMMIRKRRKTRETRLEVYAELKDWTDDVKREAGIEKMLARLQGSEGDEKLKQRKINSLLKMLTEEEYPTLPSWISPISEYQQTIRTSLSADLDRLQSTFPPALVKTIEAARRERELNKRRESRRERAGEVLKKTLKRASKGPPAHVLCRMSEEQKRLDRIARSGVSEAGYVGYAKMRRGWKLKRNPWEMEDGPSKVQARLDEAEKEIMEENRRRRELWKNEGDTSNVDVDAVEGRS</sequence>
<gene>
    <name evidence="1" type="ORF">BDY19DRAFT_901318</name>
</gene>
<protein>
    <submittedName>
        <fullName evidence="1">Uncharacterized protein</fullName>
    </submittedName>
</protein>
<accession>A0ACB8TLP3</accession>
<organism evidence="1 2">
    <name type="scientific">Irpex rosettiformis</name>
    <dbReference type="NCBI Taxonomy" id="378272"/>
    <lineage>
        <taxon>Eukaryota</taxon>
        <taxon>Fungi</taxon>
        <taxon>Dikarya</taxon>
        <taxon>Basidiomycota</taxon>
        <taxon>Agaricomycotina</taxon>
        <taxon>Agaricomycetes</taxon>
        <taxon>Polyporales</taxon>
        <taxon>Irpicaceae</taxon>
        <taxon>Irpex</taxon>
    </lineage>
</organism>
<evidence type="ECO:0000313" key="2">
    <source>
        <dbReference type="Proteomes" id="UP001055072"/>
    </source>
</evidence>
<name>A0ACB8TLP3_9APHY</name>
<evidence type="ECO:0000313" key="1">
    <source>
        <dbReference type="EMBL" id="KAI0082931.1"/>
    </source>
</evidence>
<dbReference type="Proteomes" id="UP001055072">
    <property type="component" value="Unassembled WGS sequence"/>
</dbReference>
<dbReference type="EMBL" id="MU275077">
    <property type="protein sequence ID" value="KAI0082931.1"/>
    <property type="molecule type" value="Genomic_DNA"/>
</dbReference>
<keyword evidence="2" id="KW-1185">Reference proteome</keyword>